<dbReference type="EnsemblProtists" id="HpaT807829">
    <property type="protein sequence ID" value="HpaP807829"/>
    <property type="gene ID" value="HpaG807829"/>
</dbReference>
<dbReference type="AlphaFoldDB" id="M4BN42"/>
<evidence type="ECO:0000313" key="1">
    <source>
        <dbReference type="EnsemblProtists" id="HpaP807829"/>
    </source>
</evidence>
<sequence>MNVLYMLVNNDCGRQHDSGSNTNVRVAAKVWSGNVTRHRVHHAIADHKQNSRKPSCISIMVSGGVAVLSIDVTHQSVAATCHVPAQAFSIRRKQSQCSRISSHYVVDPSLSCIRLLYEKILETTMRTRAYLFMKKSFCSSVTTYFIA</sequence>
<dbReference type="Proteomes" id="UP000011713">
    <property type="component" value="Unassembled WGS sequence"/>
</dbReference>
<reference evidence="1" key="2">
    <citation type="submission" date="2015-06" db="UniProtKB">
        <authorList>
            <consortium name="EnsemblProtists"/>
        </authorList>
    </citation>
    <scope>IDENTIFICATION</scope>
    <source>
        <strain evidence="1">Emoy2</strain>
    </source>
</reference>
<dbReference type="VEuPathDB" id="FungiDB:HpaG807829"/>
<accession>M4BN42</accession>
<evidence type="ECO:0000313" key="2">
    <source>
        <dbReference type="Proteomes" id="UP000011713"/>
    </source>
</evidence>
<dbReference type="EMBL" id="JH598448">
    <property type="status" value="NOT_ANNOTATED_CDS"/>
    <property type="molecule type" value="Genomic_DNA"/>
</dbReference>
<dbReference type="InParanoid" id="M4BN42"/>
<keyword evidence="2" id="KW-1185">Reference proteome</keyword>
<proteinExistence type="predicted"/>
<reference evidence="2" key="1">
    <citation type="journal article" date="2010" name="Science">
        <title>Signatures of adaptation to obligate biotrophy in the Hyaloperonospora arabidopsidis genome.</title>
        <authorList>
            <person name="Baxter L."/>
            <person name="Tripathy S."/>
            <person name="Ishaque N."/>
            <person name="Boot N."/>
            <person name="Cabral A."/>
            <person name="Kemen E."/>
            <person name="Thines M."/>
            <person name="Ah-Fong A."/>
            <person name="Anderson R."/>
            <person name="Badejoko W."/>
            <person name="Bittner-Eddy P."/>
            <person name="Boore J.L."/>
            <person name="Chibucos M.C."/>
            <person name="Coates M."/>
            <person name="Dehal P."/>
            <person name="Delehaunty K."/>
            <person name="Dong S."/>
            <person name="Downton P."/>
            <person name="Dumas B."/>
            <person name="Fabro G."/>
            <person name="Fronick C."/>
            <person name="Fuerstenberg S.I."/>
            <person name="Fulton L."/>
            <person name="Gaulin E."/>
            <person name="Govers F."/>
            <person name="Hughes L."/>
            <person name="Humphray S."/>
            <person name="Jiang R.H."/>
            <person name="Judelson H."/>
            <person name="Kamoun S."/>
            <person name="Kyung K."/>
            <person name="Meijer H."/>
            <person name="Minx P."/>
            <person name="Morris P."/>
            <person name="Nelson J."/>
            <person name="Phuntumart V."/>
            <person name="Qutob D."/>
            <person name="Rehmany A."/>
            <person name="Rougon-Cardoso A."/>
            <person name="Ryden P."/>
            <person name="Torto-Alalibo T."/>
            <person name="Studholme D."/>
            <person name="Wang Y."/>
            <person name="Win J."/>
            <person name="Wood J."/>
            <person name="Clifton S.W."/>
            <person name="Rogers J."/>
            <person name="Van den Ackerveken G."/>
            <person name="Jones J.D."/>
            <person name="McDowell J.M."/>
            <person name="Beynon J."/>
            <person name="Tyler B.M."/>
        </authorList>
    </citation>
    <scope>NUCLEOTIDE SEQUENCE [LARGE SCALE GENOMIC DNA]</scope>
    <source>
        <strain evidence="2">Emoy2</strain>
    </source>
</reference>
<dbReference type="HOGENOM" id="CLU_1771642_0_0_1"/>
<name>M4BN42_HYAAE</name>
<protein>
    <submittedName>
        <fullName evidence="1">Uncharacterized protein</fullName>
    </submittedName>
</protein>
<organism evidence="1 2">
    <name type="scientific">Hyaloperonospora arabidopsidis (strain Emoy2)</name>
    <name type="common">Downy mildew agent</name>
    <name type="synonym">Peronospora arabidopsidis</name>
    <dbReference type="NCBI Taxonomy" id="559515"/>
    <lineage>
        <taxon>Eukaryota</taxon>
        <taxon>Sar</taxon>
        <taxon>Stramenopiles</taxon>
        <taxon>Oomycota</taxon>
        <taxon>Peronosporomycetes</taxon>
        <taxon>Peronosporales</taxon>
        <taxon>Peronosporaceae</taxon>
        <taxon>Hyaloperonospora</taxon>
    </lineage>
</organism>